<proteinExistence type="predicted"/>
<organism evidence="2">
    <name type="scientific">bioreactor metagenome</name>
    <dbReference type="NCBI Taxonomy" id="1076179"/>
    <lineage>
        <taxon>unclassified sequences</taxon>
        <taxon>metagenomes</taxon>
        <taxon>ecological metagenomes</taxon>
    </lineage>
</organism>
<dbReference type="EMBL" id="VSSQ01072109">
    <property type="protein sequence ID" value="MPN23556.1"/>
    <property type="molecule type" value="Genomic_DNA"/>
</dbReference>
<feature type="region of interest" description="Disordered" evidence="1">
    <location>
        <begin position="114"/>
        <end position="140"/>
    </location>
</feature>
<reference evidence="2" key="1">
    <citation type="submission" date="2019-08" db="EMBL/GenBank/DDBJ databases">
        <authorList>
            <person name="Kucharzyk K."/>
            <person name="Murdoch R.W."/>
            <person name="Higgins S."/>
            <person name="Loffler F."/>
        </authorList>
    </citation>
    <scope>NUCLEOTIDE SEQUENCE</scope>
</reference>
<evidence type="ECO:0000313" key="2">
    <source>
        <dbReference type="EMBL" id="MPN23556.1"/>
    </source>
</evidence>
<protein>
    <submittedName>
        <fullName evidence="2">Uncharacterized protein</fullName>
    </submittedName>
</protein>
<accession>A0A645GBR2</accession>
<dbReference type="AlphaFoldDB" id="A0A645GBR2"/>
<feature type="compositionally biased region" description="Basic residues" evidence="1">
    <location>
        <begin position="130"/>
        <end position="140"/>
    </location>
</feature>
<comment type="caution">
    <text evidence="2">The sequence shown here is derived from an EMBL/GenBank/DDBJ whole genome shotgun (WGS) entry which is preliminary data.</text>
</comment>
<gene>
    <name evidence="2" type="ORF">SDC9_170948</name>
</gene>
<sequence length="140" mass="15012">MGRVGACEDFPGFAGEAVGGDVDFLQRLEGERLHVPLGLAARRVGLEAALAHFVEQTFGNDGACRVAGADEQHVVDLVGHGAGSLVLEMKVRVWRRMAFSMRRRSWVVAANTRRPGSSFRSGTKAGCSSGRRRRGRSGCG</sequence>
<evidence type="ECO:0000256" key="1">
    <source>
        <dbReference type="SAM" id="MobiDB-lite"/>
    </source>
</evidence>
<name>A0A645GBR2_9ZZZZ</name>